<sequence length="167" mass="19147">RQYAEKFKSKINARYTVGSKVTHSYANNDTPIPRLYKGFLCRTILIKINFSQNMSGIIENESESEYYTTDERDTLSICSNNSADLYHLHLIKQQEAIQELFRSLGFIDINNTFILSGNTVTKAFEQSREKIIKIQQETYSLFDFKSRAKGISNLNITVKLINAISGN</sequence>
<name>A0A9N9BIN8_9GLOM</name>
<dbReference type="AlphaFoldDB" id="A0A9N9BIN8"/>
<feature type="non-terminal residue" evidence="1">
    <location>
        <position position="1"/>
    </location>
</feature>
<evidence type="ECO:0000313" key="1">
    <source>
        <dbReference type="EMBL" id="CAG8565515.1"/>
    </source>
</evidence>
<evidence type="ECO:0000313" key="2">
    <source>
        <dbReference type="Proteomes" id="UP000789706"/>
    </source>
</evidence>
<organism evidence="1 2">
    <name type="scientific">Diversispora eburnea</name>
    <dbReference type="NCBI Taxonomy" id="1213867"/>
    <lineage>
        <taxon>Eukaryota</taxon>
        <taxon>Fungi</taxon>
        <taxon>Fungi incertae sedis</taxon>
        <taxon>Mucoromycota</taxon>
        <taxon>Glomeromycotina</taxon>
        <taxon>Glomeromycetes</taxon>
        <taxon>Diversisporales</taxon>
        <taxon>Diversisporaceae</taxon>
        <taxon>Diversispora</taxon>
    </lineage>
</organism>
<dbReference type="Proteomes" id="UP000789706">
    <property type="component" value="Unassembled WGS sequence"/>
</dbReference>
<accession>A0A9N9BIN8</accession>
<dbReference type="EMBL" id="CAJVPK010001016">
    <property type="protein sequence ID" value="CAG8565515.1"/>
    <property type="molecule type" value="Genomic_DNA"/>
</dbReference>
<protein>
    <submittedName>
        <fullName evidence="1">8005_t:CDS:1</fullName>
    </submittedName>
</protein>
<proteinExistence type="predicted"/>
<keyword evidence="2" id="KW-1185">Reference proteome</keyword>
<gene>
    <name evidence="1" type="ORF">DEBURN_LOCUS7805</name>
</gene>
<dbReference type="OrthoDB" id="2311426at2759"/>
<reference evidence="1" key="1">
    <citation type="submission" date="2021-06" db="EMBL/GenBank/DDBJ databases">
        <authorList>
            <person name="Kallberg Y."/>
            <person name="Tangrot J."/>
            <person name="Rosling A."/>
        </authorList>
    </citation>
    <scope>NUCLEOTIDE SEQUENCE</scope>
    <source>
        <strain evidence="1">AZ414A</strain>
    </source>
</reference>
<comment type="caution">
    <text evidence="1">The sequence shown here is derived from an EMBL/GenBank/DDBJ whole genome shotgun (WGS) entry which is preliminary data.</text>
</comment>